<accession>A0A5M3W5S7</accession>
<dbReference type="GO" id="GO:0016831">
    <property type="term" value="F:carboxy-lyase activity"/>
    <property type="evidence" value="ECO:0007669"/>
    <property type="project" value="InterPro"/>
</dbReference>
<name>A0A5M3W5S7_9ACTN</name>
<feature type="domain" description="NAD(P)-binding" evidence="1">
    <location>
        <begin position="10"/>
        <end position="309"/>
    </location>
</feature>
<protein>
    <submittedName>
        <fullName evidence="2">UDP-glucose 4-epimerase</fullName>
    </submittedName>
</protein>
<keyword evidence="3" id="KW-1185">Reference proteome</keyword>
<dbReference type="InterPro" id="IPR016040">
    <property type="entry name" value="NAD(P)-bd_dom"/>
</dbReference>
<reference evidence="2 3" key="1">
    <citation type="submission" date="2019-10" db="EMBL/GenBank/DDBJ databases">
        <title>Whole genome shotgun sequence of Acrocarpospora corrugata NBRC 13972.</title>
        <authorList>
            <person name="Ichikawa N."/>
            <person name="Kimura A."/>
            <person name="Kitahashi Y."/>
            <person name="Komaki H."/>
            <person name="Oguchi A."/>
        </authorList>
    </citation>
    <scope>NUCLEOTIDE SEQUENCE [LARGE SCALE GENOMIC DNA]</scope>
    <source>
        <strain evidence="2 3">NBRC 13972</strain>
    </source>
</reference>
<dbReference type="SUPFAM" id="SSF51735">
    <property type="entry name" value="NAD(P)-binding Rossmann-fold domains"/>
    <property type="match status" value="1"/>
</dbReference>
<dbReference type="Proteomes" id="UP000334990">
    <property type="component" value="Unassembled WGS sequence"/>
</dbReference>
<dbReference type="CDD" id="cd05257">
    <property type="entry name" value="Arna_like_SDR_e"/>
    <property type="match status" value="1"/>
</dbReference>
<evidence type="ECO:0000313" key="2">
    <source>
        <dbReference type="EMBL" id="GES03600.1"/>
    </source>
</evidence>
<proteinExistence type="predicted"/>
<sequence length="329" mass="35172">MTPSMGTHAVTGADGFIGSHLVELLVERGHRVRAMTQYNSFGTWGWLDTLDSGVLASVDVVPGDVRDPGSVRQVVDGADVVYHLAALIAIPYSYQAPRSYVETNVLGTLNVLEAVRDGQAGRLVHTSTSETYGTARSVPISETHPLQAQSPYAASKLAADKMVESYHLSFGLPAVTLRPFNTFGPRQSARAVIPTIISQIAAGARSVRLGALSPTRDFMYVKDTAAAFAFLGAADGVEGELYNAGTGEEISVGGVAAKIAEIMGATVEFSCEAERLRPASSEVLRLVCDSTRLRALGWAPDHTLEDGLKACAAWFPEHIDRYKTTIYNV</sequence>
<dbReference type="PANTHER" id="PTHR43000">
    <property type="entry name" value="DTDP-D-GLUCOSE 4,6-DEHYDRATASE-RELATED"/>
    <property type="match status" value="1"/>
</dbReference>
<comment type="caution">
    <text evidence="2">The sequence shown here is derived from an EMBL/GenBank/DDBJ whole genome shotgun (WGS) entry which is preliminary data.</text>
</comment>
<evidence type="ECO:0000259" key="1">
    <source>
        <dbReference type="Pfam" id="PF16363"/>
    </source>
</evidence>
<dbReference type="Gene3D" id="3.40.50.720">
    <property type="entry name" value="NAD(P)-binding Rossmann-like Domain"/>
    <property type="match status" value="1"/>
</dbReference>
<dbReference type="InterPro" id="IPR036291">
    <property type="entry name" value="NAD(P)-bd_dom_sf"/>
</dbReference>
<dbReference type="Pfam" id="PF16363">
    <property type="entry name" value="GDP_Man_Dehyd"/>
    <property type="match status" value="1"/>
</dbReference>
<dbReference type="AlphaFoldDB" id="A0A5M3W5S7"/>
<dbReference type="EMBL" id="BLAD01000070">
    <property type="protein sequence ID" value="GES03600.1"/>
    <property type="molecule type" value="Genomic_DNA"/>
</dbReference>
<organism evidence="2 3">
    <name type="scientific">Acrocarpospora corrugata</name>
    <dbReference type="NCBI Taxonomy" id="35763"/>
    <lineage>
        <taxon>Bacteria</taxon>
        <taxon>Bacillati</taxon>
        <taxon>Actinomycetota</taxon>
        <taxon>Actinomycetes</taxon>
        <taxon>Streptosporangiales</taxon>
        <taxon>Streptosporangiaceae</taxon>
        <taxon>Acrocarpospora</taxon>
    </lineage>
</organism>
<evidence type="ECO:0000313" key="3">
    <source>
        <dbReference type="Proteomes" id="UP000334990"/>
    </source>
</evidence>
<gene>
    <name evidence="2" type="ORF">Acor_56660</name>
</gene>
<dbReference type="InterPro" id="IPR045869">
    <property type="entry name" value="Arna-like_SDR_e"/>
</dbReference>